<dbReference type="SUPFAM" id="SSF48464">
    <property type="entry name" value="ENTH/VHS domain"/>
    <property type="match status" value="1"/>
</dbReference>
<dbReference type="GeneID" id="25268753"/>
<feature type="compositionally biased region" description="Low complexity" evidence="1">
    <location>
        <begin position="528"/>
        <end position="578"/>
    </location>
</feature>
<feature type="compositionally biased region" description="Low complexity" evidence="1">
    <location>
        <begin position="178"/>
        <end position="232"/>
    </location>
</feature>
<name>U6GI66_EIMAC</name>
<feature type="compositionally biased region" description="Polar residues" evidence="1">
    <location>
        <begin position="484"/>
        <end position="493"/>
    </location>
</feature>
<dbReference type="Gene3D" id="1.25.40.90">
    <property type="match status" value="1"/>
</dbReference>
<reference evidence="3" key="2">
    <citation type="submission" date="2013-10" db="EMBL/GenBank/DDBJ databases">
        <authorList>
            <person name="Aslett M."/>
        </authorList>
    </citation>
    <scope>NUCLEOTIDE SEQUENCE</scope>
    <source>
        <strain evidence="3">Houghton</strain>
    </source>
</reference>
<keyword evidence="4" id="KW-1185">Reference proteome</keyword>
<dbReference type="GO" id="GO:0005886">
    <property type="term" value="C:plasma membrane"/>
    <property type="evidence" value="ECO:0007669"/>
    <property type="project" value="TreeGrafter"/>
</dbReference>
<feature type="compositionally biased region" description="Low complexity" evidence="1">
    <location>
        <begin position="375"/>
        <end position="390"/>
    </location>
</feature>
<evidence type="ECO:0000256" key="1">
    <source>
        <dbReference type="SAM" id="MobiDB-lite"/>
    </source>
</evidence>
<dbReference type="VEuPathDB" id="ToxoDB:EAH_00006830"/>
<feature type="compositionally biased region" description="Low complexity" evidence="1">
    <location>
        <begin position="468"/>
        <end position="483"/>
    </location>
</feature>
<feature type="compositionally biased region" description="Low complexity" evidence="1">
    <location>
        <begin position="333"/>
        <end position="360"/>
    </location>
</feature>
<dbReference type="GO" id="GO:0005768">
    <property type="term" value="C:endosome"/>
    <property type="evidence" value="ECO:0007669"/>
    <property type="project" value="TreeGrafter"/>
</dbReference>
<dbReference type="Proteomes" id="UP000018050">
    <property type="component" value="Unassembled WGS sequence"/>
</dbReference>
<reference evidence="3" key="1">
    <citation type="submission" date="2013-10" db="EMBL/GenBank/DDBJ databases">
        <title>Genomic analysis of the causative agents of coccidiosis in chickens.</title>
        <authorList>
            <person name="Reid A.J."/>
            <person name="Blake D."/>
            <person name="Billington K."/>
            <person name="Browne H."/>
            <person name="Dunn M."/>
            <person name="Hung S."/>
            <person name="Kawahara F."/>
            <person name="Miranda-Saavedra D."/>
            <person name="Mourier T."/>
            <person name="Nagra H."/>
            <person name="Otto T.D."/>
            <person name="Rawlings N."/>
            <person name="Sanchez A."/>
            <person name="Sanders M."/>
            <person name="Subramaniam C."/>
            <person name="Tay Y."/>
            <person name="Dear P."/>
            <person name="Doerig C."/>
            <person name="Gruber A."/>
            <person name="Parkinson J."/>
            <person name="Shirley M."/>
            <person name="Wan K.L."/>
            <person name="Berriman M."/>
            <person name="Tomley F."/>
            <person name="Pain A."/>
        </authorList>
    </citation>
    <scope>NUCLEOTIDE SEQUENCE</scope>
    <source>
        <strain evidence="3">Houghton</strain>
    </source>
</reference>
<dbReference type="CDD" id="cd03571">
    <property type="entry name" value="ENTH"/>
    <property type="match status" value="1"/>
</dbReference>
<feature type="compositionally biased region" description="Low complexity" evidence="1">
    <location>
        <begin position="248"/>
        <end position="261"/>
    </location>
</feature>
<feature type="compositionally biased region" description="Low complexity" evidence="1">
    <location>
        <begin position="306"/>
        <end position="326"/>
    </location>
</feature>
<dbReference type="SMART" id="SM00273">
    <property type="entry name" value="ENTH"/>
    <property type="match status" value="1"/>
</dbReference>
<dbReference type="PANTHER" id="PTHR12276">
    <property type="entry name" value="EPSIN/ENT-RELATED"/>
    <property type="match status" value="1"/>
</dbReference>
<accession>U6GI66</accession>
<dbReference type="GO" id="GO:0006897">
    <property type="term" value="P:endocytosis"/>
    <property type="evidence" value="ECO:0007669"/>
    <property type="project" value="TreeGrafter"/>
</dbReference>
<dbReference type="GO" id="GO:0030125">
    <property type="term" value="C:clathrin vesicle coat"/>
    <property type="evidence" value="ECO:0007669"/>
    <property type="project" value="TreeGrafter"/>
</dbReference>
<feature type="compositionally biased region" description="Polar residues" evidence="1">
    <location>
        <begin position="424"/>
        <end position="444"/>
    </location>
</feature>
<dbReference type="PANTHER" id="PTHR12276:SF45">
    <property type="entry name" value="CLATHRIN INTERACTOR 1"/>
    <property type="match status" value="1"/>
</dbReference>
<evidence type="ECO:0000313" key="3">
    <source>
        <dbReference type="EMBL" id="CDI78274.1"/>
    </source>
</evidence>
<dbReference type="GO" id="GO:0030276">
    <property type="term" value="F:clathrin binding"/>
    <property type="evidence" value="ECO:0007669"/>
    <property type="project" value="TreeGrafter"/>
</dbReference>
<feature type="region of interest" description="Disordered" evidence="1">
    <location>
        <begin position="410"/>
        <end position="587"/>
    </location>
</feature>
<sequence length="587" mass="58879">MSFFNSNSMDKLGSRLASIVSTASEKVKEAAERTLTKETPLERNLREAVSDKNWGCPTSVLSEIARASHNFLDFPLISRTMWAAISEAPKRWRKIFKGLTMLEYMLKNGPERFAEEARDRTYLLKSLQSFNWSEEGRDKGAGIREKAGICTTLVFDAEELKAARETAAKNRDKYIGISSASSVGPRSSSSSSSSRGQAAAAVGFGSSAKPSSQSDASRGDSGMPSSVSSRSMSVKEKKGAPATKGGPTKSDSSSSTASAKSSRQKAPVQQADLLGFDSPPLGLQGAPSVPSPFASGTSVWADPGVASQGAEGASSSSSSSSLAGFLLPPPPGSNAAAGSSSNGAGKIAAADAAGSSSSSGGAAGGSDDLFGGFQAATPNPTAAAPGTLAGSSTSLDAVAAAFAAPAAPAAAAPEWANGVGGGFESSSSLGNFSGFQTASAGTNDPGSGAQGAAAAPQLEQWQQPFTMGSNSSSGSSSNSSSGNANTLGFTQPFTLGGSNPSGNSSSSSNSNMKIPQPFSMSGNSGANSQPFSLGSSSSSGMRPSSMGAGAAAPQPFSLGGSSAQPWQQQQQQQQAASSFTSGHPGLF</sequence>
<feature type="domain" description="ENTH" evidence="2">
    <location>
        <begin position="33"/>
        <end position="164"/>
    </location>
</feature>
<evidence type="ECO:0000313" key="4">
    <source>
        <dbReference type="Proteomes" id="UP000018050"/>
    </source>
</evidence>
<feature type="compositionally biased region" description="Low complexity" evidence="1">
    <location>
        <begin position="496"/>
        <end position="511"/>
    </location>
</feature>
<proteinExistence type="predicted"/>
<feature type="compositionally biased region" description="Polar residues" evidence="1">
    <location>
        <begin position="518"/>
        <end position="527"/>
    </location>
</feature>
<dbReference type="PROSITE" id="PS50942">
    <property type="entry name" value="ENTH"/>
    <property type="match status" value="1"/>
</dbReference>
<dbReference type="OMA" id="WRQIYKG"/>
<organism evidence="3 4">
    <name type="scientific">Eimeria acervulina</name>
    <name type="common">Coccidian parasite</name>
    <dbReference type="NCBI Taxonomy" id="5801"/>
    <lineage>
        <taxon>Eukaryota</taxon>
        <taxon>Sar</taxon>
        <taxon>Alveolata</taxon>
        <taxon>Apicomplexa</taxon>
        <taxon>Conoidasida</taxon>
        <taxon>Coccidia</taxon>
        <taxon>Eucoccidiorida</taxon>
        <taxon>Eimeriorina</taxon>
        <taxon>Eimeriidae</taxon>
        <taxon>Eimeria</taxon>
    </lineage>
</organism>
<dbReference type="EMBL" id="HG670842">
    <property type="protein sequence ID" value="CDI78274.1"/>
    <property type="molecule type" value="Genomic_DNA"/>
</dbReference>
<dbReference type="InterPro" id="IPR008942">
    <property type="entry name" value="ENTH_VHS"/>
</dbReference>
<dbReference type="RefSeq" id="XP_013251486.1">
    <property type="nucleotide sequence ID" value="XM_013396032.1"/>
</dbReference>
<gene>
    <name evidence="3" type="ORF">EAH_00006830</name>
</gene>
<feature type="compositionally biased region" description="Low complexity" evidence="1">
    <location>
        <begin position="445"/>
        <end position="457"/>
    </location>
</feature>
<protein>
    <submittedName>
        <fullName evidence="3">EPN3 protein, putative</fullName>
    </submittedName>
</protein>
<dbReference type="InterPro" id="IPR013809">
    <property type="entry name" value="ENTH"/>
</dbReference>
<dbReference type="Pfam" id="PF01417">
    <property type="entry name" value="ENTH"/>
    <property type="match status" value="1"/>
</dbReference>
<evidence type="ECO:0000259" key="2">
    <source>
        <dbReference type="PROSITE" id="PS50942"/>
    </source>
</evidence>
<dbReference type="GO" id="GO:0005543">
    <property type="term" value="F:phospholipid binding"/>
    <property type="evidence" value="ECO:0007669"/>
    <property type="project" value="TreeGrafter"/>
</dbReference>
<dbReference type="OrthoDB" id="348312at2759"/>
<feature type="region of interest" description="Disordered" evidence="1">
    <location>
        <begin position="178"/>
        <end position="390"/>
    </location>
</feature>
<dbReference type="AlphaFoldDB" id="U6GI66"/>